<keyword evidence="7 10" id="KW-0503">Monooxygenase</keyword>
<comment type="caution">
    <text evidence="10">The sequence shown here is derived from an EMBL/GenBank/DDBJ whole genome shotgun (WGS) entry which is preliminary data.</text>
</comment>
<dbReference type="EMBL" id="JBHLSV010000015">
    <property type="protein sequence ID" value="MFC0674823.1"/>
    <property type="molecule type" value="Genomic_DNA"/>
</dbReference>
<comment type="catalytic activity">
    <reaction evidence="9">
        <text>3 propionate 3-nitronate + 3 O2 + H2O = 3 3-oxopropanoate + 2 nitrate + nitrite + H2O2 + 3 H(+)</text>
        <dbReference type="Rhea" id="RHEA:57332"/>
        <dbReference type="ChEBI" id="CHEBI:15377"/>
        <dbReference type="ChEBI" id="CHEBI:15378"/>
        <dbReference type="ChEBI" id="CHEBI:15379"/>
        <dbReference type="ChEBI" id="CHEBI:16240"/>
        <dbReference type="ChEBI" id="CHEBI:16301"/>
        <dbReference type="ChEBI" id="CHEBI:17632"/>
        <dbReference type="ChEBI" id="CHEBI:33190"/>
        <dbReference type="ChEBI" id="CHEBI:136067"/>
    </reaction>
</comment>
<evidence type="ECO:0000256" key="6">
    <source>
        <dbReference type="ARBA" id="ARBA00023002"/>
    </source>
</evidence>
<keyword evidence="4" id="KW-0285">Flavoprotein</keyword>
<dbReference type="InterPro" id="IPR013785">
    <property type="entry name" value="Aldolase_TIM"/>
</dbReference>
<evidence type="ECO:0000256" key="8">
    <source>
        <dbReference type="ARBA" id="ARBA00031155"/>
    </source>
</evidence>
<organism evidence="10 11">
    <name type="scientific">Brachybacterium hainanense</name>
    <dbReference type="NCBI Taxonomy" id="1541174"/>
    <lineage>
        <taxon>Bacteria</taxon>
        <taxon>Bacillati</taxon>
        <taxon>Actinomycetota</taxon>
        <taxon>Actinomycetes</taxon>
        <taxon>Micrococcales</taxon>
        <taxon>Dermabacteraceae</taxon>
        <taxon>Brachybacterium</taxon>
    </lineage>
</organism>
<evidence type="ECO:0000256" key="5">
    <source>
        <dbReference type="ARBA" id="ARBA00022643"/>
    </source>
</evidence>
<evidence type="ECO:0000256" key="7">
    <source>
        <dbReference type="ARBA" id="ARBA00023033"/>
    </source>
</evidence>
<reference evidence="10 11" key="1">
    <citation type="submission" date="2024-09" db="EMBL/GenBank/DDBJ databases">
        <authorList>
            <person name="Sun Q."/>
            <person name="Mori K."/>
        </authorList>
    </citation>
    <scope>NUCLEOTIDE SEQUENCE [LARGE SCALE GENOMIC DNA]</scope>
    <source>
        <strain evidence="10 11">CICC 10874</strain>
    </source>
</reference>
<protein>
    <recommendedName>
        <fullName evidence="8">Propionate 3-nitronate monooxygenase</fullName>
    </recommendedName>
</protein>
<dbReference type="PROSITE" id="PS00912">
    <property type="entry name" value="DHODEHASE_2"/>
    <property type="match status" value="1"/>
</dbReference>
<dbReference type="Pfam" id="PF03060">
    <property type="entry name" value="NMO"/>
    <property type="match status" value="1"/>
</dbReference>
<accession>A0ABV6RCW9</accession>
<keyword evidence="5" id="KW-0288">FMN</keyword>
<dbReference type="RefSeq" id="WP_376981271.1">
    <property type="nucleotide sequence ID" value="NZ_JBHLSV010000015.1"/>
</dbReference>
<evidence type="ECO:0000313" key="11">
    <source>
        <dbReference type="Proteomes" id="UP001589793"/>
    </source>
</evidence>
<dbReference type="Gene3D" id="3.20.20.70">
    <property type="entry name" value="Aldolase class I"/>
    <property type="match status" value="1"/>
</dbReference>
<sequence length="384" mass="39376">MTPSASPNADGARTRRTRSALVDALVVPVLGAPMAGGPSTPELAAAVTGAGGLGSLAGGYRTARQVLAQIREARLLTDGPLGLNLFMPEEVRPDPADLARYAAALAPWAAEAGRATPVPPDIDPVQEDRELEETLEAVLAVPGRGIDLISTTFGPPSPERADRIHAAGIELGITVTTPEEVRCVLPLAPEILVVQGPEAGGHRSTFRQDEEPSGRPLPVLLAEVLGVLSAAQGEGGERRPAVVAAGGISSREDVRALLAAGADAVQVGTLLLPAVEAGTRPVHARALGGDSPTVVTRVFTGRPARALVTRTTRELAAQQVVGYPHVHRMTAPLRAAAGDDAGRLHLWAGTGHAGARPGTAAQILRALDPAATGDPRTGPVREGS</sequence>
<dbReference type="InterPro" id="IPR001295">
    <property type="entry name" value="Dihydroorotate_DH_CS"/>
</dbReference>
<keyword evidence="3" id="KW-0216">Detoxification</keyword>
<dbReference type="Proteomes" id="UP001589793">
    <property type="component" value="Unassembled WGS sequence"/>
</dbReference>
<dbReference type="SUPFAM" id="SSF51412">
    <property type="entry name" value="Inosine monophosphate dehydrogenase (IMPDH)"/>
    <property type="match status" value="1"/>
</dbReference>
<dbReference type="InterPro" id="IPR004136">
    <property type="entry name" value="NMO"/>
</dbReference>
<dbReference type="CDD" id="cd04730">
    <property type="entry name" value="NPD_like"/>
    <property type="match status" value="1"/>
</dbReference>
<keyword evidence="11" id="KW-1185">Reference proteome</keyword>
<comment type="similarity">
    <text evidence="2">Belongs to the nitronate monooxygenase family. NMO class I subfamily.</text>
</comment>
<keyword evidence="6" id="KW-0560">Oxidoreductase</keyword>
<evidence type="ECO:0000256" key="2">
    <source>
        <dbReference type="ARBA" id="ARBA00009881"/>
    </source>
</evidence>
<evidence type="ECO:0000256" key="9">
    <source>
        <dbReference type="ARBA" id="ARBA00049401"/>
    </source>
</evidence>
<evidence type="ECO:0000313" key="10">
    <source>
        <dbReference type="EMBL" id="MFC0674823.1"/>
    </source>
</evidence>
<evidence type="ECO:0000256" key="1">
    <source>
        <dbReference type="ARBA" id="ARBA00001917"/>
    </source>
</evidence>
<dbReference type="PANTHER" id="PTHR42747">
    <property type="entry name" value="NITRONATE MONOOXYGENASE-RELATED"/>
    <property type="match status" value="1"/>
</dbReference>
<evidence type="ECO:0000256" key="4">
    <source>
        <dbReference type="ARBA" id="ARBA00022630"/>
    </source>
</evidence>
<gene>
    <name evidence="10" type="ORF">ACFFF6_12720</name>
</gene>
<evidence type="ECO:0000256" key="3">
    <source>
        <dbReference type="ARBA" id="ARBA00022575"/>
    </source>
</evidence>
<name>A0ABV6RCW9_9MICO</name>
<proteinExistence type="inferred from homology"/>
<comment type="cofactor">
    <cofactor evidence="1">
        <name>FMN</name>
        <dbReference type="ChEBI" id="CHEBI:58210"/>
    </cofactor>
</comment>
<dbReference type="GO" id="GO:0004497">
    <property type="term" value="F:monooxygenase activity"/>
    <property type="evidence" value="ECO:0007669"/>
    <property type="project" value="UniProtKB-KW"/>
</dbReference>
<dbReference type="PANTHER" id="PTHR42747:SF3">
    <property type="entry name" value="NITRONATE MONOOXYGENASE-RELATED"/>
    <property type="match status" value="1"/>
</dbReference>